<dbReference type="Proteomes" id="UP000277580">
    <property type="component" value="Unassembled WGS sequence"/>
</dbReference>
<keyword evidence="3 10" id="KW-0812">Transmembrane</keyword>
<dbReference type="GO" id="GO:0015031">
    <property type="term" value="P:protein transport"/>
    <property type="evidence" value="ECO:0007669"/>
    <property type="project" value="UniProtKB-KW"/>
</dbReference>
<dbReference type="EMBL" id="ML119112">
    <property type="protein sequence ID" value="RPB15626.1"/>
    <property type="molecule type" value="Genomic_DNA"/>
</dbReference>
<protein>
    <submittedName>
        <fullName evidence="11">Uncharacterized protein</fullName>
    </submittedName>
</protein>
<dbReference type="InterPro" id="IPR019603">
    <property type="entry name" value="Tom5"/>
</dbReference>
<evidence type="ECO:0000313" key="11">
    <source>
        <dbReference type="EMBL" id="RPB15626.1"/>
    </source>
</evidence>
<keyword evidence="5" id="KW-0653">Protein transport</keyword>
<dbReference type="AlphaFoldDB" id="A0A3N4KYK6"/>
<proteinExistence type="inferred from homology"/>
<feature type="non-terminal residue" evidence="11">
    <location>
        <position position="1"/>
    </location>
</feature>
<evidence type="ECO:0000256" key="1">
    <source>
        <dbReference type="ARBA" id="ARBA00004572"/>
    </source>
</evidence>
<evidence type="ECO:0000256" key="6">
    <source>
        <dbReference type="ARBA" id="ARBA00022989"/>
    </source>
</evidence>
<comment type="subcellular location">
    <subcellularLocation>
        <location evidence="1">Mitochondrion outer membrane</location>
        <topology evidence="1">Single-pass membrane protein</topology>
    </subcellularLocation>
</comment>
<keyword evidence="2" id="KW-0813">Transport</keyword>
<evidence type="ECO:0000256" key="3">
    <source>
        <dbReference type="ARBA" id="ARBA00022692"/>
    </source>
</evidence>
<evidence type="ECO:0000256" key="10">
    <source>
        <dbReference type="SAM" id="Phobius"/>
    </source>
</evidence>
<comment type="similarity">
    <text evidence="9">Belongs to the Tom5 family.</text>
</comment>
<dbReference type="GO" id="GO:0005741">
    <property type="term" value="C:mitochondrial outer membrane"/>
    <property type="evidence" value="ECO:0007669"/>
    <property type="project" value="UniProtKB-SubCell"/>
</dbReference>
<keyword evidence="8 10" id="KW-0472">Membrane</keyword>
<evidence type="ECO:0000256" key="5">
    <source>
        <dbReference type="ARBA" id="ARBA00022927"/>
    </source>
</evidence>
<evidence type="ECO:0000313" key="12">
    <source>
        <dbReference type="Proteomes" id="UP000277580"/>
    </source>
</evidence>
<reference evidence="11 12" key="1">
    <citation type="journal article" date="2018" name="Nat. Ecol. Evol.">
        <title>Pezizomycetes genomes reveal the molecular basis of ectomycorrhizal truffle lifestyle.</title>
        <authorList>
            <person name="Murat C."/>
            <person name="Payen T."/>
            <person name="Noel B."/>
            <person name="Kuo A."/>
            <person name="Morin E."/>
            <person name="Chen J."/>
            <person name="Kohler A."/>
            <person name="Krizsan K."/>
            <person name="Balestrini R."/>
            <person name="Da Silva C."/>
            <person name="Montanini B."/>
            <person name="Hainaut M."/>
            <person name="Levati E."/>
            <person name="Barry K.W."/>
            <person name="Belfiori B."/>
            <person name="Cichocki N."/>
            <person name="Clum A."/>
            <person name="Dockter R.B."/>
            <person name="Fauchery L."/>
            <person name="Guy J."/>
            <person name="Iotti M."/>
            <person name="Le Tacon F."/>
            <person name="Lindquist E.A."/>
            <person name="Lipzen A."/>
            <person name="Malagnac F."/>
            <person name="Mello A."/>
            <person name="Molinier V."/>
            <person name="Miyauchi S."/>
            <person name="Poulain J."/>
            <person name="Riccioni C."/>
            <person name="Rubini A."/>
            <person name="Sitrit Y."/>
            <person name="Splivallo R."/>
            <person name="Traeger S."/>
            <person name="Wang M."/>
            <person name="Zifcakova L."/>
            <person name="Wipf D."/>
            <person name="Zambonelli A."/>
            <person name="Paolocci F."/>
            <person name="Nowrousian M."/>
            <person name="Ottonello S."/>
            <person name="Baldrian P."/>
            <person name="Spatafora J.W."/>
            <person name="Henrissat B."/>
            <person name="Nagy L.G."/>
            <person name="Aury J.M."/>
            <person name="Wincker P."/>
            <person name="Grigoriev I.V."/>
            <person name="Bonfante P."/>
            <person name="Martin F.M."/>
        </authorList>
    </citation>
    <scope>NUCLEOTIDE SEQUENCE [LARGE SCALE GENOMIC DNA]</scope>
    <source>
        <strain evidence="11 12">CCBAS932</strain>
    </source>
</reference>
<dbReference type="Pfam" id="PF10642">
    <property type="entry name" value="Tom5"/>
    <property type="match status" value="1"/>
</dbReference>
<dbReference type="OrthoDB" id="4150500at2759"/>
<feature type="transmembrane region" description="Helical" evidence="10">
    <location>
        <begin position="20"/>
        <end position="45"/>
    </location>
</feature>
<keyword evidence="7" id="KW-0496">Mitochondrion</keyword>
<sequence>GPPPPSAEEVRDQELVAKKSIQAVLGTCLVLYLCMHPTCSFVYIFQELELIGLCSVM</sequence>
<gene>
    <name evidence="11" type="ORF">P167DRAFT_482451</name>
</gene>
<evidence type="ECO:0000256" key="7">
    <source>
        <dbReference type="ARBA" id="ARBA00023128"/>
    </source>
</evidence>
<keyword evidence="6 10" id="KW-1133">Transmembrane helix</keyword>
<evidence type="ECO:0000256" key="4">
    <source>
        <dbReference type="ARBA" id="ARBA00022787"/>
    </source>
</evidence>
<evidence type="ECO:0000256" key="9">
    <source>
        <dbReference type="ARBA" id="ARBA00025716"/>
    </source>
</evidence>
<accession>A0A3N4KYK6</accession>
<organism evidence="11 12">
    <name type="scientific">Morchella conica CCBAS932</name>
    <dbReference type="NCBI Taxonomy" id="1392247"/>
    <lineage>
        <taxon>Eukaryota</taxon>
        <taxon>Fungi</taxon>
        <taxon>Dikarya</taxon>
        <taxon>Ascomycota</taxon>
        <taxon>Pezizomycotina</taxon>
        <taxon>Pezizomycetes</taxon>
        <taxon>Pezizales</taxon>
        <taxon>Morchellaceae</taxon>
        <taxon>Morchella</taxon>
    </lineage>
</organism>
<dbReference type="GO" id="GO:0006626">
    <property type="term" value="P:protein targeting to mitochondrion"/>
    <property type="evidence" value="ECO:0007669"/>
    <property type="project" value="UniProtKB-ARBA"/>
</dbReference>
<dbReference type="InParanoid" id="A0A3N4KYK6"/>
<evidence type="ECO:0000256" key="8">
    <source>
        <dbReference type="ARBA" id="ARBA00023136"/>
    </source>
</evidence>
<keyword evidence="4" id="KW-1000">Mitochondrion outer membrane</keyword>
<keyword evidence="12" id="KW-1185">Reference proteome</keyword>
<evidence type="ECO:0000256" key="2">
    <source>
        <dbReference type="ARBA" id="ARBA00022448"/>
    </source>
</evidence>
<name>A0A3N4KYK6_9PEZI</name>